<organism evidence="4 5">
    <name type="scientific">Symbiodinium natans</name>
    <dbReference type="NCBI Taxonomy" id="878477"/>
    <lineage>
        <taxon>Eukaryota</taxon>
        <taxon>Sar</taxon>
        <taxon>Alveolata</taxon>
        <taxon>Dinophyceae</taxon>
        <taxon>Suessiales</taxon>
        <taxon>Symbiodiniaceae</taxon>
        <taxon>Symbiodinium</taxon>
    </lineage>
</organism>
<sequence length="788" mass="85687">MAILCKQSKLQQNLGGPPLTSLHEAPDLVLCCEDGAEKKALLVEAEKRANEELSFFRDKGDRRGEAMMLLCGAEALLESRRLPEGRRGNKKRQEARAAAKRALDTFAELGDDVNEVNAHLVLAMASLALNDPGEALAFAEGGLALAKRGTDRRQEARALHVCAIAVSKGPTVKDALDKGLRYEQEALSIQRKLGTPKPLAWQCHYVAKWYLMIERPREAVAPAKESVHIFQELRTDSGALQECQHTLCKSMVGAADVKGALRIAREALDEVRARGDRRCEVLALETLVAVHLEADAFFESGDLQEARELSGQAYEICQRLEDKRWEATALHSSAQACLRLRLHEEALTKITESSTILDDMGEHAERATILQTALEILMAKGDGRAALEVAQEIRRTTKEIGKRSREANAMLMEAQIQHTLGQFDAAKRLAHEAQVIFQQIGDKKGEGLSWSVLSEVQKNMGEKADALKACRTTQTLYQQVGDKRSQAYAMKSSTTLFVAQSCDDEAVRSANEALTLARASGDTKAEVEMLNLVAQATLNSIIKRSQEMQDEDAIVHIMQREASAVRPAREAAALARKMGDKQMTGIATYSVAQCHAVAGRTGAAVQAATEARNLFAQTWDRQGEAMAILMLGESSVLDGDIPRGREFTKEASELFASINDFEGVEKAGRTLQQIEEIAVSQGAHVPSPEAKAPSQEAAGPSLVVAKQPQMTIDKARQLAMSCAAEAVGTEEAIAFDDGLMDIGLDSLAAIAFRETLSRESGLNLPSTLIFDYPNLSAVAAMMVESSAM</sequence>
<dbReference type="InterPro" id="IPR036736">
    <property type="entry name" value="ACP-like_sf"/>
</dbReference>
<dbReference type="AlphaFoldDB" id="A0A812QIB5"/>
<dbReference type="Pfam" id="PF00550">
    <property type="entry name" value="PP-binding"/>
    <property type="match status" value="1"/>
</dbReference>
<keyword evidence="1" id="KW-0596">Phosphopantetheine</keyword>
<evidence type="ECO:0000313" key="5">
    <source>
        <dbReference type="Proteomes" id="UP000604046"/>
    </source>
</evidence>
<evidence type="ECO:0000259" key="3">
    <source>
        <dbReference type="PROSITE" id="PS50075"/>
    </source>
</evidence>
<dbReference type="Gene3D" id="1.10.1200.10">
    <property type="entry name" value="ACP-like"/>
    <property type="match status" value="1"/>
</dbReference>
<dbReference type="PANTHER" id="PTHR10098">
    <property type="entry name" value="RAPSYN-RELATED"/>
    <property type="match status" value="1"/>
</dbReference>
<comment type="caution">
    <text evidence="4">The sequence shown here is derived from an EMBL/GenBank/DDBJ whole genome shotgun (WGS) entry which is preliminary data.</text>
</comment>
<name>A0A812QIB5_9DINO</name>
<accession>A0A812QIB5</accession>
<dbReference type="InterPro" id="IPR020806">
    <property type="entry name" value="PKS_PP-bd"/>
</dbReference>
<gene>
    <name evidence="4" type="primary">pikAI</name>
    <name evidence="4" type="ORF">SNAT2548_LOCUS20609</name>
</gene>
<evidence type="ECO:0000313" key="4">
    <source>
        <dbReference type="EMBL" id="CAE7377391.1"/>
    </source>
</evidence>
<reference evidence="4" key="1">
    <citation type="submission" date="2021-02" db="EMBL/GenBank/DDBJ databases">
        <authorList>
            <person name="Dougan E. K."/>
            <person name="Rhodes N."/>
            <person name="Thang M."/>
            <person name="Chan C."/>
        </authorList>
    </citation>
    <scope>NUCLEOTIDE SEQUENCE</scope>
</reference>
<dbReference type="InterPro" id="IPR011990">
    <property type="entry name" value="TPR-like_helical_dom_sf"/>
</dbReference>
<dbReference type="SMART" id="SM00823">
    <property type="entry name" value="PKS_PP"/>
    <property type="match status" value="1"/>
</dbReference>
<keyword evidence="5" id="KW-1185">Reference proteome</keyword>
<dbReference type="SUPFAM" id="SSF47336">
    <property type="entry name" value="ACP-like"/>
    <property type="match status" value="1"/>
</dbReference>
<dbReference type="GO" id="GO:0031177">
    <property type="term" value="F:phosphopantetheine binding"/>
    <property type="evidence" value="ECO:0007669"/>
    <property type="project" value="InterPro"/>
</dbReference>
<dbReference type="Proteomes" id="UP000604046">
    <property type="component" value="Unassembled WGS sequence"/>
</dbReference>
<evidence type="ECO:0000256" key="1">
    <source>
        <dbReference type="ARBA" id="ARBA00022450"/>
    </source>
</evidence>
<evidence type="ECO:0000256" key="2">
    <source>
        <dbReference type="ARBA" id="ARBA00022553"/>
    </source>
</evidence>
<dbReference type="PANTHER" id="PTHR10098:SF106">
    <property type="entry name" value="TETRATRICOPEPTIDE REPEAT PROTEIN 28-LIKE PROTEIN"/>
    <property type="match status" value="1"/>
</dbReference>
<dbReference type="Pfam" id="PF13424">
    <property type="entry name" value="TPR_12"/>
    <property type="match status" value="1"/>
</dbReference>
<dbReference type="Gene3D" id="1.25.40.10">
    <property type="entry name" value="Tetratricopeptide repeat domain"/>
    <property type="match status" value="4"/>
</dbReference>
<dbReference type="EMBL" id="CAJNDS010002215">
    <property type="protein sequence ID" value="CAE7377391.1"/>
    <property type="molecule type" value="Genomic_DNA"/>
</dbReference>
<dbReference type="InterPro" id="IPR009081">
    <property type="entry name" value="PP-bd_ACP"/>
</dbReference>
<dbReference type="PROSITE" id="PS50075">
    <property type="entry name" value="CARRIER"/>
    <property type="match status" value="1"/>
</dbReference>
<feature type="domain" description="Carrier" evidence="3">
    <location>
        <begin position="711"/>
        <end position="786"/>
    </location>
</feature>
<keyword evidence="2" id="KW-0597">Phosphoprotein</keyword>
<dbReference type="SUPFAM" id="SSF48452">
    <property type="entry name" value="TPR-like"/>
    <property type="match status" value="3"/>
</dbReference>
<protein>
    <submittedName>
        <fullName evidence="4">PikAI protein</fullName>
    </submittedName>
</protein>
<proteinExistence type="predicted"/>
<dbReference type="OrthoDB" id="429813at2759"/>